<dbReference type="KEGG" id="tio:INP52_04220"/>
<keyword evidence="4" id="KW-1185">Reference proteome</keyword>
<keyword evidence="2" id="KW-1133">Transmembrane helix</keyword>
<dbReference type="InterPro" id="IPR025101">
    <property type="entry name" value="DUF4012"/>
</dbReference>
<proteinExistence type="predicted"/>
<dbReference type="AlphaFoldDB" id="A0A7S7RV91"/>
<keyword evidence="2" id="KW-0472">Membrane</keyword>
<feature type="region of interest" description="Disordered" evidence="1">
    <location>
        <begin position="1"/>
        <end position="25"/>
    </location>
</feature>
<dbReference type="Pfam" id="PF13196">
    <property type="entry name" value="DUF4012"/>
    <property type="match status" value="1"/>
</dbReference>
<dbReference type="RefSeq" id="WP_194372680.1">
    <property type="nucleotide sequence ID" value="NZ_CP063767.1"/>
</dbReference>
<keyword evidence="2" id="KW-0812">Transmembrane</keyword>
<organism evidence="3 4">
    <name type="scientific">Thermophilibacter immobilis</name>
    <dbReference type="NCBI Taxonomy" id="2779519"/>
    <lineage>
        <taxon>Bacteria</taxon>
        <taxon>Bacillati</taxon>
        <taxon>Actinomycetota</taxon>
        <taxon>Coriobacteriia</taxon>
        <taxon>Coriobacteriales</taxon>
        <taxon>Atopobiaceae</taxon>
        <taxon>Thermophilibacter</taxon>
    </lineage>
</organism>
<evidence type="ECO:0000313" key="4">
    <source>
        <dbReference type="Proteomes" id="UP000593735"/>
    </source>
</evidence>
<reference evidence="3 4" key="1">
    <citation type="submission" date="2020-10" db="EMBL/GenBank/DDBJ databases">
        <title>Olsenella immobilis sp.nov., isolated from the mud in a fermentation cellar used for the production of Chinese strong-flavoured liquor.</title>
        <authorList>
            <person name="Lu L."/>
        </authorList>
    </citation>
    <scope>NUCLEOTIDE SEQUENCE [LARGE SCALE GENOMIC DNA]</scope>
    <source>
        <strain evidence="3 4">LZLJ-2</strain>
    </source>
</reference>
<feature type="transmembrane region" description="Helical" evidence="2">
    <location>
        <begin position="51"/>
        <end position="74"/>
    </location>
</feature>
<name>A0A7S7RV91_9ACTN</name>
<evidence type="ECO:0000256" key="2">
    <source>
        <dbReference type="SAM" id="Phobius"/>
    </source>
</evidence>
<dbReference type="Proteomes" id="UP000593735">
    <property type="component" value="Chromosome"/>
</dbReference>
<evidence type="ECO:0000313" key="3">
    <source>
        <dbReference type="EMBL" id="QOY61398.1"/>
    </source>
</evidence>
<protein>
    <submittedName>
        <fullName evidence="3">DUF4012 domain-containing protein</fullName>
    </submittedName>
</protein>
<sequence length="628" mass="65706">MASHFAPQDDHAQSTPRSSSSSSAYSRSDVAAYAAARRGSGPRGRHTGRTVAIVVGVVLAVILVAGGTAGFLLYRSAMSVKAQASEIMGQTSTLTDSLKNGDADALSSSVDTIVEKTASIDAEVHTPLWNLATLVPVVGEDIRSAQTLGDAASDLVNEALVPVTKSISGMKLSDLLQDGTVNVGLVQALSTSLSDASPVIKSSADTIAGLPEAHIPQLADILTKIQEPLSKAQGAIDKMQPILDVLPQMLGADGQTRTYLVIAQNNAELRSTGGLPGSWGTLTVTNGKISMGDDFQTILHGDNFRVSATDDEISYICATIHTDPAQVNFTPDFTRVGELSREYWEQAGYGTVDGVIAIDPVFLQSLLALTGGFEAPDGTTVDGTNAATVLLSDTYWKFGNDGDAQDAYFSSVAALAFQNVMDNLGNADMKDLWKAVEQAGDQGRLQVWMASDDEESVMGTLGLSGALASDPSAPVLGVYLDDDTISKISWYTSAKTDLGEGTNNADGTTTYNVTTTVANTITSAEAAEAPTYISGGNENKRNVSDMLDYVYLYAPAGGSISNFSVSEGGLVGDVAPSDHEVYGLQVINAHIHARAGETVTLTYQVTVSAQAAEPLALRTTPLAQESLM</sequence>
<gene>
    <name evidence="3" type="ORF">INP52_04220</name>
</gene>
<evidence type="ECO:0000256" key="1">
    <source>
        <dbReference type="SAM" id="MobiDB-lite"/>
    </source>
</evidence>
<accession>A0A7S7RV91</accession>
<dbReference type="EMBL" id="CP063767">
    <property type="protein sequence ID" value="QOY61398.1"/>
    <property type="molecule type" value="Genomic_DNA"/>
</dbReference>